<evidence type="ECO:0000313" key="2">
    <source>
        <dbReference type="Proteomes" id="UP000265520"/>
    </source>
</evidence>
<dbReference type="AlphaFoldDB" id="A0A392SUA0"/>
<reference evidence="1 2" key="1">
    <citation type="journal article" date="2018" name="Front. Plant Sci.">
        <title>Red Clover (Trifolium pratense) and Zigzag Clover (T. medium) - A Picture of Genomic Similarities and Differences.</title>
        <authorList>
            <person name="Dluhosova J."/>
            <person name="Istvanek J."/>
            <person name="Nedelnik J."/>
            <person name="Repkova J."/>
        </authorList>
    </citation>
    <scope>NUCLEOTIDE SEQUENCE [LARGE SCALE GENOMIC DNA]</scope>
    <source>
        <strain evidence="2">cv. 10/8</strain>
        <tissue evidence="1">Leaf</tissue>
    </source>
</reference>
<sequence>HHENSSQNANAKSKTSVVPNVAICGELPSHVNQYEKAVQDFEAPEVLKMITTLEEKEAALVNLKKALEEKEAALMERDA</sequence>
<protein>
    <submittedName>
        <fullName evidence="1">Uncharacterized protein</fullName>
    </submittedName>
</protein>
<feature type="non-terminal residue" evidence="1">
    <location>
        <position position="79"/>
    </location>
</feature>
<dbReference type="Proteomes" id="UP000265520">
    <property type="component" value="Unassembled WGS sequence"/>
</dbReference>
<organism evidence="1 2">
    <name type="scientific">Trifolium medium</name>
    <dbReference type="NCBI Taxonomy" id="97028"/>
    <lineage>
        <taxon>Eukaryota</taxon>
        <taxon>Viridiplantae</taxon>
        <taxon>Streptophyta</taxon>
        <taxon>Embryophyta</taxon>
        <taxon>Tracheophyta</taxon>
        <taxon>Spermatophyta</taxon>
        <taxon>Magnoliopsida</taxon>
        <taxon>eudicotyledons</taxon>
        <taxon>Gunneridae</taxon>
        <taxon>Pentapetalae</taxon>
        <taxon>rosids</taxon>
        <taxon>fabids</taxon>
        <taxon>Fabales</taxon>
        <taxon>Fabaceae</taxon>
        <taxon>Papilionoideae</taxon>
        <taxon>50 kb inversion clade</taxon>
        <taxon>NPAAA clade</taxon>
        <taxon>Hologalegina</taxon>
        <taxon>IRL clade</taxon>
        <taxon>Trifolieae</taxon>
        <taxon>Trifolium</taxon>
    </lineage>
</organism>
<feature type="non-terminal residue" evidence="1">
    <location>
        <position position="1"/>
    </location>
</feature>
<name>A0A392SUA0_9FABA</name>
<dbReference type="EMBL" id="LXQA010432856">
    <property type="protein sequence ID" value="MCI51500.1"/>
    <property type="molecule type" value="Genomic_DNA"/>
</dbReference>
<proteinExistence type="predicted"/>
<keyword evidence="2" id="KW-1185">Reference proteome</keyword>
<accession>A0A392SUA0</accession>
<comment type="caution">
    <text evidence="1">The sequence shown here is derived from an EMBL/GenBank/DDBJ whole genome shotgun (WGS) entry which is preliminary data.</text>
</comment>
<evidence type="ECO:0000313" key="1">
    <source>
        <dbReference type="EMBL" id="MCI51500.1"/>
    </source>
</evidence>